<protein>
    <submittedName>
        <fullName evidence="2">DUF4214 domain-containing protein</fullName>
    </submittedName>
</protein>
<accession>A0A7W2I7Q6</accession>
<dbReference type="RefSeq" id="WP_182218967.1">
    <property type="nucleotide sequence ID" value="NZ_JACEZS010000012.1"/>
</dbReference>
<dbReference type="Pfam" id="PF00353">
    <property type="entry name" value="HemolysinCabind"/>
    <property type="match status" value="3"/>
</dbReference>
<organism evidence="2 3">
    <name type="scientific">Rugamonas fusca</name>
    <dbReference type="NCBI Taxonomy" id="2758568"/>
    <lineage>
        <taxon>Bacteria</taxon>
        <taxon>Pseudomonadati</taxon>
        <taxon>Pseudomonadota</taxon>
        <taxon>Betaproteobacteria</taxon>
        <taxon>Burkholderiales</taxon>
        <taxon>Oxalobacteraceae</taxon>
        <taxon>Telluria group</taxon>
        <taxon>Rugamonas</taxon>
    </lineage>
</organism>
<dbReference type="Pfam" id="PF13946">
    <property type="entry name" value="DUF4214"/>
    <property type="match status" value="1"/>
</dbReference>
<reference evidence="2 3" key="1">
    <citation type="submission" date="2020-07" db="EMBL/GenBank/DDBJ databases">
        <title>Novel species isolated from subtropical streams in China.</title>
        <authorList>
            <person name="Lu H."/>
        </authorList>
    </citation>
    <scope>NUCLEOTIDE SEQUENCE [LARGE SCALE GENOMIC DNA]</scope>
    <source>
        <strain evidence="2 3">FT3S</strain>
    </source>
</reference>
<dbReference type="InterPro" id="IPR025282">
    <property type="entry name" value="DUF4214"/>
</dbReference>
<dbReference type="GO" id="GO:0005509">
    <property type="term" value="F:calcium ion binding"/>
    <property type="evidence" value="ECO:0007669"/>
    <property type="project" value="InterPro"/>
</dbReference>
<dbReference type="SUPFAM" id="SSF51120">
    <property type="entry name" value="beta-Roll"/>
    <property type="match status" value="1"/>
</dbReference>
<dbReference type="InterPro" id="IPR011049">
    <property type="entry name" value="Serralysin-like_metalloprot_C"/>
</dbReference>
<proteinExistence type="predicted"/>
<name>A0A7W2I7Q6_9BURK</name>
<keyword evidence="3" id="KW-1185">Reference proteome</keyword>
<sequence>MATTNDYTTVVQQLYLAYFGRPADPIGLGNMEAALLAGAAPTTIADFNAAYAAGGVVKTLLDNFGNSPESSALYTGDDSQFITAIYNNVLGRAPLVNGLAFWTDALHNHDMTRAQAAVQIMAAAVKPGGSAADAATVAGRLAMASLFTSELVTLQDVSYYVGQQSAQEVRDLVRLYAGTGDATALRAVIDDFLATHHAPIPMGITVTLVHGPDTVTGGAGNDSVNAPSDATAGDTLEAGDSIDGAGGRDTLYLATQGALTTGATVKNVETVNLSSTHAITAADVSGWTGLGTLTIAGAGDVGGVLAASTTDVFVAAGQGALTLDGGHNVVARTVHGDITIGAGQAASGTVNASNNAAGGAISVNAAGFATLVAQDGPIHITGTTGFVASAYTAVSLAERSAHLAAQASASAAVAAAQASGDAAALAAATGALNAANATVQADALAAASAAHVVVTATSNTALTTATLRGNYGSSGNAITDASAQHNTLANVTLDNAGATTITGQALGNVYATGMTDDVTIVNSKAGHATTLTLTGVAGGVYTDDGAASVNLVTLATPSALGGLHVAGASTITISGAAGVDLGNLSAAANAVIDASGSMGDNGATVTATQSYLGGSGADTVRTGLAAQTAAVNGGAGAADKLILTGSANGSGAAAALFSGFEVLQVENGVVAKVNDFSHSAFSAVLLGGDAEVDGLNAGQAAHVALLGGNQAIVLGVDSSAPAGQPAVVTLTNATAATTLLAPSLAGVGTLNLLDSKAMTITSLTGAPALDTINANGSGDLSITTGALALGPGTVIDAHLTTGAVTVDASASSANGVRVTGSSRGANHLTGNASHENFLTGGNGGDILQGGTAADVLVSGNGNNTITGGGGNDHIAAGDGDNTIDARGTGASNIAAGNGSNVITGGSGADLIEVGSGANRITGGGGADVLSFGHHATGVVDQLVYAALGGVADTGAAIAANGKLGGVDIVTGLHGGDTIDLGQAAGALALDLDGTYTHAVAGGTASVELVRGSYVASTGQFTAAAGGADAMLAWADGNPDHGTAAIVLVGYAGAPASTLSASGVMTLG</sequence>
<dbReference type="EMBL" id="JACEZS010000012">
    <property type="protein sequence ID" value="MBA5606741.1"/>
    <property type="molecule type" value="Genomic_DNA"/>
</dbReference>
<evidence type="ECO:0000259" key="1">
    <source>
        <dbReference type="Pfam" id="PF13946"/>
    </source>
</evidence>
<dbReference type="PRINTS" id="PR00313">
    <property type="entry name" value="CABNDNGRPT"/>
</dbReference>
<dbReference type="AlphaFoldDB" id="A0A7W2I7Q6"/>
<dbReference type="Proteomes" id="UP000566711">
    <property type="component" value="Unassembled WGS sequence"/>
</dbReference>
<dbReference type="Gene3D" id="2.150.10.10">
    <property type="entry name" value="Serralysin-like metalloprotease, C-terminal"/>
    <property type="match status" value="2"/>
</dbReference>
<comment type="caution">
    <text evidence="2">The sequence shown here is derived from an EMBL/GenBank/DDBJ whole genome shotgun (WGS) entry which is preliminary data.</text>
</comment>
<dbReference type="InterPro" id="IPR001343">
    <property type="entry name" value="Hemolysn_Ca-bd"/>
</dbReference>
<gene>
    <name evidence="2" type="ORF">H3H36_15385</name>
</gene>
<evidence type="ECO:0000313" key="3">
    <source>
        <dbReference type="Proteomes" id="UP000566711"/>
    </source>
</evidence>
<feature type="domain" description="DUF4214" evidence="1">
    <location>
        <begin position="63"/>
        <end position="122"/>
    </location>
</feature>
<evidence type="ECO:0000313" key="2">
    <source>
        <dbReference type="EMBL" id="MBA5606741.1"/>
    </source>
</evidence>